<keyword evidence="3" id="KW-1185">Reference proteome</keyword>
<accession>A0ABQ2AQ09</accession>
<proteinExistence type="predicted"/>
<organism evidence="2 3">
    <name type="scientific">Pseudomonas fluvialis</name>
    <dbReference type="NCBI Taxonomy" id="1793966"/>
    <lineage>
        <taxon>Bacteria</taxon>
        <taxon>Pseudomonadati</taxon>
        <taxon>Pseudomonadota</taxon>
        <taxon>Gammaproteobacteria</taxon>
        <taxon>Pseudomonadales</taxon>
        <taxon>Pseudomonadaceae</taxon>
        <taxon>Pseudomonas</taxon>
    </lineage>
</organism>
<feature type="transmembrane region" description="Helical" evidence="1">
    <location>
        <begin position="12"/>
        <end position="33"/>
    </location>
</feature>
<gene>
    <name evidence="2" type="ORF">GCM10007363_18970</name>
</gene>
<comment type="caution">
    <text evidence="2">The sequence shown here is derived from an EMBL/GenBank/DDBJ whole genome shotgun (WGS) entry which is preliminary data.</text>
</comment>
<reference evidence="3" key="1">
    <citation type="journal article" date="2019" name="Int. J. Syst. Evol. Microbiol.">
        <title>The Global Catalogue of Microorganisms (GCM) 10K type strain sequencing project: providing services to taxonomists for standard genome sequencing and annotation.</title>
        <authorList>
            <consortium name="The Broad Institute Genomics Platform"/>
            <consortium name="The Broad Institute Genome Sequencing Center for Infectious Disease"/>
            <person name="Wu L."/>
            <person name="Ma J."/>
        </authorList>
    </citation>
    <scope>NUCLEOTIDE SEQUENCE [LARGE SCALE GENOMIC DNA]</scope>
    <source>
        <strain evidence="3">CCM 8778</strain>
    </source>
</reference>
<keyword evidence="1" id="KW-1133">Transmembrane helix</keyword>
<keyword evidence="1" id="KW-0812">Transmembrane</keyword>
<evidence type="ECO:0000256" key="1">
    <source>
        <dbReference type="SAM" id="Phobius"/>
    </source>
</evidence>
<dbReference type="RefSeq" id="WP_133063655.1">
    <property type="nucleotide sequence ID" value="NZ_BMDE01000005.1"/>
</dbReference>
<evidence type="ECO:0000313" key="2">
    <source>
        <dbReference type="EMBL" id="GGH93714.1"/>
    </source>
</evidence>
<evidence type="ECO:0008006" key="4">
    <source>
        <dbReference type="Google" id="ProtNLM"/>
    </source>
</evidence>
<name>A0ABQ2AQ09_9PSED</name>
<feature type="transmembrane region" description="Helical" evidence="1">
    <location>
        <begin position="80"/>
        <end position="103"/>
    </location>
</feature>
<evidence type="ECO:0000313" key="3">
    <source>
        <dbReference type="Proteomes" id="UP000655550"/>
    </source>
</evidence>
<keyword evidence="1" id="KW-0472">Membrane</keyword>
<dbReference type="EMBL" id="BMDE01000005">
    <property type="protein sequence ID" value="GGH93714.1"/>
    <property type="molecule type" value="Genomic_DNA"/>
</dbReference>
<dbReference type="Proteomes" id="UP000655550">
    <property type="component" value="Unassembled WGS sequence"/>
</dbReference>
<sequence>MPASPAWWLRLVRLGGCYLLGLIAVGLLLVALLMTGQFRVVALWQASGLPLALLLERLPGEFWQALLGLPLHSQPVALRSLLQFLLAYAQLACLPAGLCYWLWYRR</sequence>
<protein>
    <recommendedName>
        <fullName evidence="4">Transmembrane protein</fullName>
    </recommendedName>
</protein>